<dbReference type="EC" id="5.6.2.3" evidence="1"/>
<name>A0A9J5ZIY8_SOLCO</name>
<proteinExistence type="inferred from homology"/>
<accession>A0A9J5ZIY8</accession>
<protein>
    <recommendedName>
        <fullName evidence="1">ATP-dependent DNA helicase</fullName>
        <ecNumber evidence="1">5.6.2.3</ecNumber>
    </recommendedName>
</protein>
<dbReference type="AlphaFoldDB" id="A0A9J5ZIY8"/>
<dbReference type="Pfam" id="PF05970">
    <property type="entry name" value="PIF1"/>
    <property type="match status" value="2"/>
</dbReference>
<sequence>MNVRSPESFQDLRKIDGKYYDTFRESAEKRGLLHHNSTLVECMTEVILTTESDAFFIDGPGGSRITFLYRALLATVRSKGFIALATTKSGVAASILPGGRTTYSHFKIPINIDEQFSYNINLTETNILFGGKVIVFGGDFRQTLPVVRSEKKEDFISESILTSRIWNQLEKLRLSENMRARNKAKEKE</sequence>
<dbReference type="GO" id="GO:0005524">
    <property type="term" value="F:ATP binding"/>
    <property type="evidence" value="ECO:0007669"/>
    <property type="project" value="UniProtKB-KW"/>
</dbReference>
<keyword evidence="4" id="KW-1185">Reference proteome</keyword>
<keyword evidence="1" id="KW-0378">Hydrolase</keyword>
<dbReference type="PANTHER" id="PTHR10492:SF100">
    <property type="entry name" value="ATP-DEPENDENT DNA HELICASE"/>
    <property type="match status" value="1"/>
</dbReference>
<keyword evidence="1" id="KW-0547">Nucleotide-binding</keyword>
<dbReference type="PANTHER" id="PTHR10492">
    <property type="match status" value="1"/>
</dbReference>
<evidence type="ECO:0000259" key="2">
    <source>
        <dbReference type="Pfam" id="PF05970"/>
    </source>
</evidence>
<dbReference type="OrthoDB" id="1918649at2759"/>
<dbReference type="Gene3D" id="3.40.50.300">
    <property type="entry name" value="P-loop containing nucleotide triphosphate hydrolases"/>
    <property type="match status" value="1"/>
</dbReference>
<dbReference type="GO" id="GO:0016787">
    <property type="term" value="F:hydrolase activity"/>
    <property type="evidence" value="ECO:0007669"/>
    <property type="project" value="UniProtKB-KW"/>
</dbReference>
<keyword evidence="1" id="KW-0347">Helicase</keyword>
<evidence type="ECO:0000313" key="4">
    <source>
        <dbReference type="Proteomes" id="UP000824120"/>
    </source>
</evidence>
<dbReference type="InterPro" id="IPR027417">
    <property type="entry name" value="P-loop_NTPase"/>
</dbReference>
<keyword evidence="1" id="KW-0234">DNA repair</keyword>
<keyword evidence="1" id="KW-0067">ATP-binding</keyword>
<comment type="catalytic activity">
    <reaction evidence="1">
        <text>ATP + H2O = ADP + phosphate + H(+)</text>
        <dbReference type="Rhea" id="RHEA:13065"/>
        <dbReference type="ChEBI" id="CHEBI:15377"/>
        <dbReference type="ChEBI" id="CHEBI:15378"/>
        <dbReference type="ChEBI" id="CHEBI:30616"/>
        <dbReference type="ChEBI" id="CHEBI:43474"/>
        <dbReference type="ChEBI" id="CHEBI:456216"/>
        <dbReference type="EC" id="5.6.2.3"/>
    </reaction>
</comment>
<keyword evidence="1" id="KW-0233">DNA recombination</keyword>
<dbReference type="InterPro" id="IPR010285">
    <property type="entry name" value="DNA_helicase_pif1-like_DEAD"/>
</dbReference>
<dbReference type="GO" id="GO:0000723">
    <property type="term" value="P:telomere maintenance"/>
    <property type="evidence" value="ECO:0007669"/>
    <property type="project" value="InterPro"/>
</dbReference>
<dbReference type="EMBL" id="JACXVP010000004">
    <property type="protein sequence ID" value="KAG5611692.1"/>
    <property type="molecule type" value="Genomic_DNA"/>
</dbReference>
<comment type="caution">
    <text evidence="3">The sequence shown here is derived from an EMBL/GenBank/DDBJ whole genome shotgun (WGS) entry which is preliminary data.</text>
</comment>
<feature type="domain" description="DNA helicase Pif1-like DEAD-box helicase" evidence="2">
    <location>
        <begin position="40"/>
        <end position="121"/>
    </location>
</feature>
<evidence type="ECO:0000256" key="1">
    <source>
        <dbReference type="RuleBase" id="RU363044"/>
    </source>
</evidence>
<evidence type="ECO:0000313" key="3">
    <source>
        <dbReference type="EMBL" id="KAG5611692.1"/>
    </source>
</evidence>
<dbReference type="Proteomes" id="UP000824120">
    <property type="component" value="Chromosome 4"/>
</dbReference>
<reference evidence="3 4" key="1">
    <citation type="submission" date="2020-09" db="EMBL/GenBank/DDBJ databases">
        <title>De no assembly of potato wild relative species, Solanum commersonii.</title>
        <authorList>
            <person name="Cho K."/>
        </authorList>
    </citation>
    <scope>NUCLEOTIDE SEQUENCE [LARGE SCALE GENOMIC DNA]</scope>
    <source>
        <strain evidence="3">LZ3.2</strain>
        <tissue evidence="3">Leaf</tissue>
    </source>
</reference>
<keyword evidence="1" id="KW-0227">DNA damage</keyword>
<gene>
    <name evidence="3" type="ORF">H5410_022973</name>
</gene>
<comment type="cofactor">
    <cofactor evidence="1">
        <name>Mg(2+)</name>
        <dbReference type="ChEBI" id="CHEBI:18420"/>
    </cofactor>
</comment>
<dbReference type="GO" id="GO:0043139">
    <property type="term" value="F:5'-3' DNA helicase activity"/>
    <property type="evidence" value="ECO:0007669"/>
    <property type="project" value="UniProtKB-EC"/>
</dbReference>
<dbReference type="GO" id="GO:0006281">
    <property type="term" value="P:DNA repair"/>
    <property type="evidence" value="ECO:0007669"/>
    <property type="project" value="UniProtKB-KW"/>
</dbReference>
<dbReference type="GO" id="GO:0006310">
    <property type="term" value="P:DNA recombination"/>
    <property type="evidence" value="ECO:0007669"/>
    <property type="project" value="UniProtKB-KW"/>
</dbReference>
<comment type="similarity">
    <text evidence="1">Belongs to the helicase family.</text>
</comment>
<organism evidence="3 4">
    <name type="scientific">Solanum commersonii</name>
    <name type="common">Commerson's wild potato</name>
    <name type="synonym">Commerson's nightshade</name>
    <dbReference type="NCBI Taxonomy" id="4109"/>
    <lineage>
        <taxon>Eukaryota</taxon>
        <taxon>Viridiplantae</taxon>
        <taxon>Streptophyta</taxon>
        <taxon>Embryophyta</taxon>
        <taxon>Tracheophyta</taxon>
        <taxon>Spermatophyta</taxon>
        <taxon>Magnoliopsida</taxon>
        <taxon>eudicotyledons</taxon>
        <taxon>Gunneridae</taxon>
        <taxon>Pentapetalae</taxon>
        <taxon>asterids</taxon>
        <taxon>lamiids</taxon>
        <taxon>Solanales</taxon>
        <taxon>Solanaceae</taxon>
        <taxon>Solanoideae</taxon>
        <taxon>Solaneae</taxon>
        <taxon>Solanum</taxon>
    </lineage>
</organism>
<feature type="domain" description="DNA helicase Pif1-like DEAD-box helicase" evidence="2">
    <location>
        <begin position="123"/>
        <end position="186"/>
    </location>
</feature>